<feature type="domain" description="Outer membrane protein beta-barrel" evidence="10">
    <location>
        <begin position="387"/>
        <end position="802"/>
    </location>
</feature>
<dbReference type="PANTHER" id="PTHR40980:SF4">
    <property type="entry name" value="TONB-DEPENDENT RECEPTOR-LIKE BETA-BARREL DOMAIN-CONTAINING PROTEIN"/>
    <property type="match status" value="1"/>
</dbReference>
<dbReference type="SUPFAM" id="SSF49464">
    <property type="entry name" value="Carboxypeptidase regulatory domain-like"/>
    <property type="match status" value="1"/>
</dbReference>
<evidence type="ECO:0000259" key="10">
    <source>
        <dbReference type="Pfam" id="PF14905"/>
    </source>
</evidence>
<dbReference type="Gene3D" id="2.60.40.1120">
    <property type="entry name" value="Carboxypeptidase-like, regulatory domain"/>
    <property type="match status" value="1"/>
</dbReference>
<evidence type="ECO:0000256" key="8">
    <source>
        <dbReference type="SAM" id="SignalP"/>
    </source>
</evidence>
<dbReference type="EMBL" id="QGNZ01000002">
    <property type="protein sequence ID" value="PWS27570.1"/>
    <property type="molecule type" value="Genomic_DNA"/>
</dbReference>
<evidence type="ECO:0000256" key="3">
    <source>
        <dbReference type="ARBA" id="ARBA00022452"/>
    </source>
</evidence>
<dbReference type="Gene3D" id="2.40.170.20">
    <property type="entry name" value="TonB-dependent receptor, beta-barrel domain"/>
    <property type="match status" value="1"/>
</dbReference>
<keyword evidence="2 7" id="KW-0813">Transport</keyword>
<gene>
    <name evidence="11" type="ORF">DHW03_08240</name>
</gene>
<dbReference type="PANTHER" id="PTHR40980">
    <property type="entry name" value="PLUG DOMAIN-CONTAINING PROTEIN"/>
    <property type="match status" value="1"/>
</dbReference>
<dbReference type="InterPro" id="IPR037066">
    <property type="entry name" value="Plug_dom_sf"/>
</dbReference>
<dbReference type="InterPro" id="IPR041700">
    <property type="entry name" value="OMP_b-brl_3"/>
</dbReference>
<feature type="signal peptide" evidence="8">
    <location>
        <begin position="1"/>
        <end position="24"/>
    </location>
</feature>
<dbReference type="InterPro" id="IPR008969">
    <property type="entry name" value="CarboxyPept-like_regulatory"/>
</dbReference>
<keyword evidence="8" id="KW-0732">Signal</keyword>
<keyword evidence="12" id="KW-1185">Reference proteome</keyword>
<dbReference type="Proteomes" id="UP000245379">
    <property type="component" value="Unassembled WGS sequence"/>
</dbReference>
<dbReference type="Pfam" id="PF13715">
    <property type="entry name" value="CarbopepD_reg_2"/>
    <property type="match status" value="1"/>
</dbReference>
<evidence type="ECO:0000256" key="6">
    <source>
        <dbReference type="ARBA" id="ARBA00023237"/>
    </source>
</evidence>
<reference evidence="11 12" key="1">
    <citation type="submission" date="2018-05" db="EMBL/GenBank/DDBJ databases">
        <title>Pedobacter paludis sp. nov., isolated from wetland soil.</title>
        <authorList>
            <person name="Zhang Y."/>
            <person name="Wang G."/>
        </authorList>
    </citation>
    <scope>NUCLEOTIDE SEQUENCE [LARGE SCALE GENOMIC DNA]</scope>
    <source>
        <strain evidence="11 12">KCTC22721</strain>
    </source>
</reference>
<evidence type="ECO:0000256" key="1">
    <source>
        <dbReference type="ARBA" id="ARBA00004571"/>
    </source>
</evidence>
<organism evidence="11 12">
    <name type="scientific">Pedobacter yonginense</name>
    <dbReference type="NCBI Taxonomy" id="651869"/>
    <lineage>
        <taxon>Bacteria</taxon>
        <taxon>Pseudomonadati</taxon>
        <taxon>Bacteroidota</taxon>
        <taxon>Sphingobacteriia</taxon>
        <taxon>Sphingobacteriales</taxon>
        <taxon>Sphingobacteriaceae</taxon>
        <taxon>Pedobacter</taxon>
    </lineage>
</organism>
<feature type="chain" id="PRO_5016251814" evidence="8">
    <location>
        <begin position="25"/>
        <end position="830"/>
    </location>
</feature>
<evidence type="ECO:0000256" key="5">
    <source>
        <dbReference type="ARBA" id="ARBA00023136"/>
    </source>
</evidence>
<comment type="subcellular location">
    <subcellularLocation>
        <location evidence="1 7">Cell outer membrane</location>
        <topology evidence="1 7">Multi-pass membrane protein</topology>
    </subcellularLocation>
</comment>
<evidence type="ECO:0000256" key="4">
    <source>
        <dbReference type="ARBA" id="ARBA00022692"/>
    </source>
</evidence>
<proteinExistence type="inferred from homology"/>
<evidence type="ECO:0000256" key="2">
    <source>
        <dbReference type="ARBA" id="ARBA00022448"/>
    </source>
</evidence>
<dbReference type="GO" id="GO:0009279">
    <property type="term" value="C:cell outer membrane"/>
    <property type="evidence" value="ECO:0007669"/>
    <property type="project" value="UniProtKB-SubCell"/>
</dbReference>
<evidence type="ECO:0000259" key="9">
    <source>
        <dbReference type="Pfam" id="PF07715"/>
    </source>
</evidence>
<dbReference type="InterPro" id="IPR036942">
    <property type="entry name" value="Beta-barrel_TonB_sf"/>
</dbReference>
<keyword evidence="5 7" id="KW-0472">Membrane</keyword>
<dbReference type="RefSeq" id="WP_109925278.1">
    <property type="nucleotide sequence ID" value="NZ_QGNZ01000002.1"/>
</dbReference>
<dbReference type="InterPro" id="IPR012910">
    <property type="entry name" value="Plug_dom"/>
</dbReference>
<dbReference type="Pfam" id="PF07715">
    <property type="entry name" value="Plug"/>
    <property type="match status" value="1"/>
</dbReference>
<keyword evidence="3 7" id="KW-1134">Transmembrane beta strand</keyword>
<evidence type="ECO:0000313" key="11">
    <source>
        <dbReference type="EMBL" id="PWS27570.1"/>
    </source>
</evidence>
<sequence>MRLLQSRTIQITLLFLSISFSLFAQTGGKAKITGILKDAKTQETIPFASAVLINKTTKANVKVAQTDLNGAFVMTDLPAGTFTFKISFVGYQTMVRDNVVISPTTGTLNFGDIKMNTAKGNVLSEVTVTAQKATMQMGIDKKVFSVDQSLVSEGGSAGDLLQNVPSVSTDIDGNVSLRGSAGVRVLIDGKPSLIAGGNVAQILASIPASSIESVEVITNPSAKYDAEGQSGIINIVLKKNTKLGFNGSVALTAGNRDNYNGNTNLSFQNSKVNLYGNYSYRYGNRLGGGFQDITYKNTLSSTAFANQNTSSTSLDKGHNAKAGLDYYLAEKSVISLSGSFNSRENDRNELLNIRQLSSNLSPVLLSNRNNINSGDGSSYDLNLDFVQKFKKPKEELTFNFGYSYGTNNNDQTYNTNFTNLNGTSVNLNPSLQRTFNTGDNTNYNIQADYTLPVGKAGKVEAGYRSQIRLGNNDQYADSILTTTNVYVQNNKLINNFDSKDQVHALYLNYQNQIKDFGYQIGLRAEDARLDTYLEGYTNNVLTPANGQIRYKRLYPSVFLTQKLKGDQQVQLSYTRRVNRPRPWDTNPFLDVSDPLNYRGGNPNLLPEDVHSFELGYSKYWKKVTLTSSLYFRQTNDVIQRVRSVPNSAGIIISTPQNLTQQINSGLELIGRFDLIKALSFTTNVNLYQSKFDGDARYNIADRSGFSWNANLTGNLTVAKNVSLQVRGDYRAPEVMAQGKRNAMYGIDGGAKYDFPNKKASLSFNVRDVFNTRRWSMTTDDNFTYIDFQRQMQGTMGNLTFSYRFGKTTFNNVKKQKKDDQQDNRPDEGSF</sequence>
<dbReference type="AlphaFoldDB" id="A0A317EL40"/>
<dbReference type="SUPFAM" id="SSF56935">
    <property type="entry name" value="Porins"/>
    <property type="match status" value="1"/>
</dbReference>
<evidence type="ECO:0000256" key="7">
    <source>
        <dbReference type="PROSITE-ProRule" id="PRU01360"/>
    </source>
</evidence>
<keyword evidence="6 7" id="KW-0998">Cell outer membrane</keyword>
<dbReference type="Pfam" id="PF14905">
    <property type="entry name" value="OMP_b-brl_3"/>
    <property type="match status" value="1"/>
</dbReference>
<evidence type="ECO:0000313" key="12">
    <source>
        <dbReference type="Proteomes" id="UP000245379"/>
    </source>
</evidence>
<accession>A0A317EL40</accession>
<dbReference type="OrthoDB" id="606851at2"/>
<dbReference type="Gene3D" id="2.170.130.10">
    <property type="entry name" value="TonB-dependent receptor, plug domain"/>
    <property type="match status" value="1"/>
</dbReference>
<feature type="domain" description="TonB-dependent receptor plug" evidence="9">
    <location>
        <begin position="152"/>
        <end position="231"/>
    </location>
</feature>
<name>A0A317EL40_9SPHI</name>
<keyword evidence="4 7" id="KW-0812">Transmembrane</keyword>
<protein>
    <submittedName>
        <fullName evidence="11">TonB-dependent receptor</fullName>
    </submittedName>
</protein>
<keyword evidence="11" id="KW-0675">Receptor</keyword>
<comment type="caution">
    <text evidence="11">The sequence shown here is derived from an EMBL/GenBank/DDBJ whole genome shotgun (WGS) entry which is preliminary data.</text>
</comment>
<dbReference type="InterPro" id="IPR039426">
    <property type="entry name" value="TonB-dep_rcpt-like"/>
</dbReference>
<comment type="similarity">
    <text evidence="7">Belongs to the TonB-dependent receptor family.</text>
</comment>
<dbReference type="PROSITE" id="PS52016">
    <property type="entry name" value="TONB_DEPENDENT_REC_3"/>
    <property type="match status" value="1"/>
</dbReference>